<proteinExistence type="predicted"/>
<evidence type="ECO:0008006" key="4">
    <source>
        <dbReference type="Google" id="ProtNLM"/>
    </source>
</evidence>
<reference evidence="2 3" key="1">
    <citation type="submission" date="2015-09" db="EMBL/GenBank/DDBJ databases">
        <title>Draft genome of the parasitic nematode Teladorsagia circumcincta isolate WARC Sus (inbred).</title>
        <authorList>
            <person name="Mitreva M."/>
        </authorList>
    </citation>
    <scope>NUCLEOTIDE SEQUENCE [LARGE SCALE GENOMIC DNA]</scope>
    <source>
        <strain evidence="2 3">S</strain>
    </source>
</reference>
<feature type="region of interest" description="Disordered" evidence="1">
    <location>
        <begin position="1"/>
        <end position="71"/>
    </location>
</feature>
<dbReference type="EMBL" id="KZ345094">
    <property type="protein sequence ID" value="PIO75912.1"/>
    <property type="molecule type" value="Genomic_DNA"/>
</dbReference>
<accession>A0A2G9V1R1</accession>
<evidence type="ECO:0000256" key="1">
    <source>
        <dbReference type="SAM" id="MobiDB-lite"/>
    </source>
</evidence>
<keyword evidence="3" id="KW-1185">Reference proteome</keyword>
<dbReference type="Proteomes" id="UP000230423">
    <property type="component" value="Unassembled WGS sequence"/>
</dbReference>
<sequence length="203" mass="22091">MIKEHLTSLHHQAERNDQGRQEGPTLTFPGHAASGAAPGMTPEQEHQPTNPSHKVATDGTEATTEKIHRGHADAPIRKLTCDLIKTYKNINESFYLRKALRRQEHQGNIQSSHNASTTTAPVNLQSAGSGGNAQVQGTTQNSATSLDRQQNSGPKGGGPHNGGYDDKNNDYILKDGECFNARPYTHSGVRYNLDNRRSADICV</sequence>
<dbReference type="AlphaFoldDB" id="A0A2G9V1R1"/>
<evidence type="ECO:0000313" key="2">
    <source>
        <dbReference type="EMBL" id="PIO75912.1"/>
    </source>
</evidence>
<feature type="compositionally biased region" description="Polar residues" evidence="1">
    <location>
        <begin position="106"/>
        <end position="152"/>
    </location>
</feature>
<feature type="compositionally biased region" description="Basic and acidic residues" evidence="1">
    <location>
        <begin position="1"/>
        <end position="20"/>
    </location>
</feature>
<feature type="region of interest" description="Disordered" evidence="1">
    <location>
        <begin position="105"/>
        <end position="169"/>
    </location>
</feature>
<organism evidence="2 3">
    <name type="scientific">Teladorsagia circumcincta</name>
    <name type="common">Brown stomach worm</name>
    <name type="synonym">Ostertagia circumcincta</name>
    <dbReference type="NCBI Taxonomy" id="45464"/>
    <lineage>
        <taxon>Eukaryota</taxon>
        <taxon>Metazoa</taxon>
        <taxon>Ecdysozoa</taxon>
        <taxon>Nematoda</taxon>
        <taxon>Chromadorea</taxon>
        <taxon>Rhabditida</taxon>
        <taxon>Rhabditina</taxon>
        <taxon>Rhabditomorpha</taxon>
        <taxon>Strongyloidea</taxon>
        <taxon>Trichostrongylidae</taxon>
        <taxon>Teladorsagia</taxon>
    </lineage>
</organism>
<dbReference type="OrthoDB" id="9332038at2759"/>
<name>A0A2G9V1R1_TELCI</name>
<gene>
    <name evidence="2" type="ORF">TELCIR_02020</name>
</gene>
<protein>
    <recommendedName>
        <fullName evidence="4">Dual-specificity kinase</fullName>
    </recommendedName>
</protein>
<evidence type="ECO:0000313" key="3">
    <source>
        <dbReference type="Proteomes" id="UP000230423"/>
    </source>
</evidence>